<protein>
    <submittedName>
        <fullName evidence="1">Uncharacterized protein</fullName>
    </submittedName>
</protein>
<evidence type="ECO:0000313" key="1">
    <source>
        <dbReference type="EMBL" id="KAK5633272.1"/>
    </source>
</evidence>
<proteinExistence type="predicted"/>
<reference evidence="1 2" key="1">
    <citation type="submission" date="2023-10" db="EMBL/GenBank/DDBJ databases">
        <title>Draft genome sequence of Xylaria bambusicola isolate GMP-LS, the root and basal stem rot pathogen of sugarcane in Indonesia.</title>
        <authorList>
            <person name="Selvaraj P."/>
            <person name="Muralishankar V."/>
            <person name="Muruganantham S."/>
            <person name="Sp S."/>
            <person name="Haryani S."/>
            <person name="Lau K.J.X."/>
            <person name="Naqvi N.I."/>
        </authorList>
    </citation>
    <scope>NUCLEOTIDE SEQUENCE [LARGE SCALE GENOMIC DNA]</scope>
    <source>
        <strain evidence="1">GMP-LS</strain>
    </source>
</reference>
<accession>A0AAN7Z7H6</accession>
<evidence type="ECO:0000313" key="2">
    <source>
        <dbReference type="Proteomes" id="UP001305414"/>
    </source>
</evidence>
<dbReference type="EMBL" id="JAWHQM010000031">
    <property type="protein sequence ID" value="KAK5633272.1"/>
    <property type="molecule type" value="Genomic_DNA"/>
</dbReference>
<keyword evidence="2" id="KW-1185">Reference proteome</keyword>
<comment type="caution">
    <text evidence="1">The sequence shown here is derived from an EMBL/GenBank/DDBJ whole genome shotgun (WGS) entry which is preliminary data.</text>
</comment>
<organism evidence="1 2">
    <name type="scientific">Xylaria bambusicola</name>
    <dbReference type="NCBI Taxonomy" id="326684"/>
    <lineage>
        <taxon>Eukaryota</taxon>
        <taxon>Fungi</taxon>
        <taxon>Dikarya</taxon>
        <taxon>Ascomycota</taxon>
        <taxon>Pezizomycotina</taxon>
        <taxon>Sordariomycetes</taxon>
        <taxon>Xylariomycetidae</taxon>
        <taxon>Xylariales</taxon>
        <taxon>Xylariaceae</taxon>
        <taxon>Xylaria</taxon>
    </lineage>
</organism>
<name>A0AAN7Z7H6_9PEZI</name>
<dbReference type="AlphaFoldDB" id="A0AAN7Z7H6"/>
<sequence length="112" mass="12666">MKSLRLVVPPWPVGAKRVDPNPGLALPLINADYLLHLFQTVRRRHKGARVPAAPFHMVGYQQLKAQGGDVNQTVTPCFNPVMWLPIMHHPVENLWSLTAATSTNWYRQFDDG</sequence>
<dbReference type="Proteomes" id="UP001305414">
    <property type="component" value="Unassembled WGS sequence"/>
</dbReference>
<gene>
    <name evidence="1" type="ORF">RRF57_008986</name>
</gene>